<reference evidence="1 2" key="1">
    <citation type="journal article" date="2002" name="Nature">
        <title>Genome sequence and comparative analysis of the model rodent malaria parasite Plasmodium yoelii yoelii.</title>
        <authorList>
            <person name="Carlton J.M."/>
            <person name="Angiuoli S.V."/>
            <person name="Suh B.B."/>
            <person name="Kooij T.W."/>
            <person name="Pertea M."/>
            <person name="Silva J.C."/>
            <person name="Ermolaeva M.D."/>
            <person name="Allen J.E."/>
            <person name="Selengut J.D."/>
            <person name="Koo H.L."/>
            <person name="Peterson J.D."/>
            <person name="Pop M."/>
            <person name="Kosack D.S."/>
            <person name="Shumway M.F."/>
            <person name="Bidwell S.L."/>
            <person name="Shallom S.J."/>
            <person name="van Aken S.E."/>
            <person name="Riedmuller S.B."/>
            <person name="Feldblyum T.V."/>
            <person name="Cho J.K."/>
            <person name="Quackenbush J."/>
            <person name="Sedegah M."/>
            <person name="Shoaibi A."/>
            <person name="Cummings L.M."/>
            <person name="Florens L."/>
            <person name="Yates J.R."/>
            <person name="Raine J.D."/>
            <person name="Sinden R.E."/>
            <person name="Harris M.A."/>
            <person name="Cunningham D.A."/>
            <person name="Preiser P.R."/>
            <person name="Bergman L.W."/>
            <person name="Vaidya A.B."/>
            <person name="van Lin L.H."/>
            <person name="Janse C.J."/>
            <person name="Waters A.P."/>
            <person name="Smith H.O."/>
            <person name="White O.R."/>
            <person name="Salzberg S.L."/>
            <person name="Venter J.C."/>
            <person name="Fraser C.M."/>
            <person name="Hoffman S.L."/>
            <person name="Gardner M.J."/>
            <person name="Carucci D.J."/>
        </authorList>
    </citation>
    <scope>NUCLEOTIDE SEQUENCE [LARGE SCALE GENOMIC DNA]</scope>
    <source>
        <strain evidence="1 2">17XNL</strain>
    </source>
</reference>
<comment type="caution">
    <text evidence="1">The sequence shown here is derived from an EMBL/GenBank/DDBJ whole genome shotgun (WGS) entry which is preliminary data.</text>
</comment>
<dbReference type="InParanoid" id="Q7RAY4"/>
<dbReference type="EMBL" id="AABL01002139">
    <property type="protein sequence ID" value="EAA18564.1"/>
    <property type="molecule type" value="Genomic_DNA"/>
</dbReference>
<dbReference type="AlphaFoldDB" id="Q7RAY4"/>
<dbReference type="PaxDb" id="73239-Q7RAY4"/>
<proteinExistence type="predicted"/>
<dbReference type="Proteomes" id="UP000008553">
    <property type="component" value="Unassembled WGS sequence"/>
</dbReference>
<name>Q7RAY4_PLAYO</name>
<organism evidence="1 2">
    <name type="scientific">Plasmodium yoelii yoelii</name>
    <dbReference type="NCBI Taxonomy" id="73239"/>
    <lineage>
        <taxon>Eukaryota</taxon>
        <taxon>Sar</taxon>
        <taxon>Alveolata</taxon>
        <taxon>Apicomplexa</taxon>
        <taxon>Aconoidasida</taxon>
        <taxon>Haemosporida</taxon>
        <taxon>Plasmodiidae</taxon>
        <taxon>Plasmodium</taxon>
        <taxon>Plasmodium (Vinckeia)</taxon>
    </lineage>
</organism>
<protein>
    <submittedName>
        <fullName evidence="1">Uncharacterized protein</fullName>
    </submittedName>
</protein>
<evidence type="ECO:0000313" key="2">
    <source>
        <dbReference type="Proteomes" id="UP000008553"/>
    </source>
</evidence>
<gene>
    <name evidence="1" type="ORF">PY06365</name>
</gene>
<accession>Q7RAY4</accession>
<keyword evidence="2" id="KW-1185">Reference proteome</keyword>
<evidence type="ECO:0000313" key="1">
    <source>
        <dbReference type="EMBL" id="EAA18564.1"/>
    </source>
</evidence>
<sequence>MQLESRAPGYWLVHNVLLHWGPCDPSNSRL</sequence>